<reference evidence="1" key="1">
    <citation type="submission" date="2021-06" db="EMBL/GenBank/DDBJ databases">
        <authorList>
            <person name="Kallberg Y."/>
            <person name="Tangrot J."/>
            <person name="Rosling A."/>
        </authorList>
    </citation>
    <scope>NUCLEOTIDE SEQUENCE</scope>
    <source>
        <strain evidence="1">28 12/20/2015</strain>
    </source>
</reference>
<evidence type="ECO:0000313" key="1">
    <source>
        <dbReference type="EMBL" id="CAG8686434.1"/>
    </source>
</evidence>
<comment type="caution">
    <text evidence="1">The sequence shown here is derived from an EMBL/GenBank/DDBJ whole genome shotgun (WGS) entry which is preliminary data.</text>
</comment>
<sequence>TTTLIIDIIWNKFLISLNPQVISLRPFIQETLRRSRTSWYILQTALFYILRIKPKIATLEVGSLATKTDPAA</sequence>
<feature type="non-terminal residue" evidence="1">
    <location>
        <position position="72"/>
    </location>
</feature>
<gene>
    <name evidence="1" type="ORF">SPELUC_LOCUS10457</name>
</gene>
<feature type="non-terminal residue" evidence="1">
    <location>
        <position position="1"/>
    </location>
</feature>
<organism evidence="1 2">
    <name type="scientific">Cetraspora pellucida</name>
    <dbReference type="NCBI Taxonomy" id="1433469"/>
    <lineage>
        <taxon>Eukaryota</taxon>
        <taxon>Fungi</taxon>
        <taxon>Fungi incertae sedis</taxon>
        <taxon>Mucoromycota</taxon>
        <taxon>Glomeromycotina</taxon>
        <taxon>Glomeromycetes</taxon>
        <taxon>Diversisporales</taxon>
        <taxon>Gigasporaceae</taxon>
        <taxon>Cetraspora</taxon>
    </lineage>
</organism>
<dbReference type="EMBL" id="CAJVPW010019498">
    <property type="protein sequence ID" value="CAG8686434.1"/>
    <property type="molecule type" value="Genomic_DNA"/>
</dbReference>
<accession>A0ACA9P154</accession>
<evidence type="ECO:0000313" key="2">
    <source>
        <dbReference type="Proteomes" id="UP000789366"/>
    </source>
</evidence>
<keyword evidence="2" id="KW-1185">Reference proteome</keyword>
<dbReference type="Proteomes" id="UP000789366">
    <property type="component" value="Unassembled WGS sequence"/>
</dbReference>
<protein>
    <submittedName>
        <fullName evidence="1">14034_t:CDS:1</fullName>
    </submittedName>
</protein>
<name>A0ACA9P154_9GLOM</name>
<proteinExistence type="predicted"/>